<feature type="non-terminal residue" evidence="2">
    <location>
        <position position="1"/>
    </location>
</feature>
<dbReference type="Proteomes" id="UP000257109">
    <property type="component" value="Unassembled WGS sequence"/>
</dbReference>
<dbReference type="Pfam" id="PF03732">
    <property type="entry name" value="Retrotrans_gag"/>
    <property type="match status" value="1"/>
</dbReference>
<dbReference type="InterPro" id="IPR005162">
    <property type="entry name" value="Retrotrans_gag_dom"/>
</dbReference>
<accession>A0A371IF63</accession>
<proteinExistence type="predicted"/>
<dbReference type="AlphaFoldDB" id="A0A371IF63"/>
<gene>
    <name evidence="2" type="ORF">CR513_01391</name>
</gene>
<comment type="caution">
    <text evidence="2">The sequence shown here is derived from an EMBL/GenBank/DDBJ whole genome shotgun (WGS) entry which is preliminary data.</text>
</comment>
<dbReference type="OrthoDB" id="1747743at2759"/>
<protein>
    <recommendedName>
        <fullName evidence="1">Retrotransposon gag domain-containing protein</fullName>
    </recommendedName>
</protein>
<sequence>MLGLERLEDLHVKLQRLHHGPYSVEEYHKEMEMDLLRAQIKESEEASMVRFLHGLKREI</sequence>
<evidence type="ECO:0000313" key="3">
    <source>
        <dbReference type="Proteomes" id="UP000257109"/>
    </source>
</evidence>
<name>A0A371IF63_MUCPR</name>
<keyword evidence="3" id="KW-1185">Reference proteome</keyword>
<reference evidence="2" key="1">
    <citation type="submission" date="2018-05" db="EMBL/GenBank/DDBJ databases">
        <title>Draft genome of Mucuna pruriens seed.</title>
        <authorList>
            <person name="Nnadi N.E."/>
            <person name="Vos R."/>
            <person name="Hasami M.H."/>
            <person name="Devisetty U.K."/>
            <person name="Aguiy J.C."/>
        </authorList>
    </citation>
    <scope>NUCLEOTIDE SEQUENCE [LARGE SCALE GENOMIC DNA]</scope>
    <source>
        <strain evidence="2">JCA_2017</strain>
    </source>
</reference>
<feature type="domain" description="Retrotransposon gag" evidence="1">
    <location>
        <begin position="5"/>
        <end position="56"/>
    </location>
</feature>
<organism evidence="2 3">
    <name type="scientific">Mucuna pruriens</name>
    <name type="common">Velvet bean</name>
    <name type="synonym">Dolichos pruriens</name>
    <dbReference type="NCBI Taxonomy" id="157652"/>
    <lineage>
        <taxon>Eukaryota</taxon>
        <taxon>Viridiplantae</taxon>
        <taxon>Streptophyta</taxon>
        <taxon>Embryophyta</taxon>
        <taxon>Tracheophyta</taxon>
        <taxon>Spermatophyta</taxon>
        <taxon>Magnoliopsida</taxon>
        <taxon>eudicotyledons</taxon>
        <taxon>Gunneridae</taxon>
        <taxon>Pentapetalae</taxon>
        <taxon>rosids</taxon>
        <taxon>fabids</taxon>
        <taxon>Fabales</taxon>
        <taxon>Fabaceae</taxon>
        <taxon>Papilionoideae</taxon>
        <taxon>50 kb inversion clade</taxon>
        <taxon>NPAAA clade</taxon>
        <taxon>indigoferoid/millettioid clade</taxon>
        <taxon>Phaseoleae</taxon>
        <taxon>Mucuna</taxon>
    </lineage>
</organism>
<evidence type="ECO:0000313" key="2">
    <source>
        <dbReference type="EMBL" id="RDY13634.1"/>
    </source>
</evidence>
<dbReference type="EMBL" id="QJKJ01000238">
    <property type="protein sequence ID" value="RDY13634.1"/>
    <property type="molecule type" value="Genomic_DNA"/>
</dbReference>
<evidence type="ECO:0000259" key="1">
    <source>
        <dbReference type="Pfam" id="PF03732"/>
    </source>
</evidence>